<keyword evidence="2" id="KW-0159">Chromosome partition</keyword>
<dbReference type="InterPro" id="IPR004437">
    <property type="entry name" value="ParB/RepB/Spo0J"/>
</dbReference>
<dbReference type="Gene3D" id="1.10.10.2830">
    <property type="match status" value="1"/>
</dbReference>
<dbReference type="EMBL" id="FPHJ01000017">
    <property type="protein sequence ID" value="SFV56562.1"/>
    <property type="molecule type" value="Genomic_DNA"/>
</dbReference>
<evidence type="ECO:0000256" key="2">
    <source>
        <dbReference type="ARBA" id="ARBA00022829"/>
    </source>
</evidence>
<accession>A0A1W1BSX4</accession>
<reference evidence="5" key="1">
    <citation type="submission" date="2016-10" db="EMBL/GenBank/DDBJ databases">
        <authorList>
            <person name="de Groot N.N."/>
        </authorList>
    </citation>
    <scope>NUCLEOTIDE SEQUENCE</scope>
</reference>
<evidence type="ECO:0000256" key="3">
    <source>
        <dbReference type="ARBA" id="ARBA00023125"/>
    </source>
</evidence>
<dbReference type="Gene3D" id="3.90.1530.30">
    <property type="match status" value="1"/>
</dbReference>
<dbReference type="PANTHER" id="PTHR33375:SF1">
    <property type="entry name" value="CHROMOSOME-PARTITIONING PROTEIN PARB-RELATED"/>
    <property type="match status" value="1"/>
</dbReference>
<feature type="domain" description="ParB-like N-terminal" evidence="4">
    <location>
        <begin position="32"/>
        <end position="122"/>
    </location>
</feature>
<keyword evidence="3" id="KW-0238">DNA-binding</keyword>
<evidence type="ECO:0000259" key="4">
    <source>
        <dbReference type="SMART" id="SM00470"/>
    </source>
</evidence>
<dbReference type="InterPro" id="IPR003115">
    <property type="entry name" value="ParB_N"/>
</dbReference>
<dbReference type="FunFam" id="1.10.10.2830:FF:000001">
    <property type="entry name" value="Chromosome partitioning protein ParB"/>
    <property type="match status" value="1"/>
</dbReference>
<dbReference type="Pfam" id="PF17762">
    <property type="entry name" value="HTH_ParB"/>
    <property type="match status" value="1"/>
</dbReference>
<dbReference type="InterPro" id="IPR050336">
    <property type="entry name" value="Chromosome_partition/occlusion"/>
</dbReference>
<dbReference type="Pfam" id="PF02195">
    <property type="entry name" value="ParB_N"/>
    <property type="match status" value="1"/>
</dbReference>
<dbReference type="InterPro" id="IPR057240">
    <property type="entry name" value="ParB_dimer_C"/>
</dbReference>
<dbReference type="AlphaFoldDB" id="A0A1W1BSX4"/>
<dbReference type="SMART" id="SM00470">
    <property type="entry name" value="ParB"/>
    <property type="match status" value="1"/>
</dbReference>
<dbReference type="GO" id="GO:0045881">
    <property type="term" value="P:positive regulation of sporulation resulting in formation of a cellular spore"/>
    <property type="evidence" value="ECO:0007669"/>
    <property type="project" value="TreeGrafter"/>
</dbReference>
<gene>
    <name evidence="5" type="ORF">MNB_SUP05-5-496</name>
</gene>
<dbReference type="FunFam" id="3.90.1530.30:FF:000001">
    <property type="entry name" value="Chromosome partitioning protein ParB"/>
    <property type="match status" value="1"/>
</dbReference>
<dbReference type="PANTHER" id="PTHR33375">
    <property type="entry name" value="CHROMOSOME-PARTITIONING PROTEIN PARB-RELATED"/>
    <property type="match status" value="1"/>
</dbReference>
<evidence type="ECO:0000313" key="5">
    <source>
        <dbReference type="EMBL" id="SFV56562.1"/>
    </source>
</evidence>
<dbReference type="GO" id="GO:0007059">
    <property type="term" value="P:chromosome segregation"/>
    <property type="evidence" value="ECO:0007669"/>
    <property type="project" value="UniProtKB-KW"/>
</dbReference>
<dbReference type="InterPro" id="IPR036086">
    <property type="entry name" value="ParB/Sulfiredoxin_sf"/>
</dbReference>
<dbReference type="NCBIfam" id="TIGR00180">
    <property type="entry name" value="parB_part"/>
    <property type="match status" value="1"/>
</dbReference>
<dbReference type="Pfam" id="PF23552">
    <property type="entry name" value="ParB_C"/>
    <property type="match status" value="1"/>
</dbReference>
<proteinExistence type="inferred from homology"/>
<organism evidence="5">
    <name type="scientific">hydrothermal vent metagenome</name>
    <dbReference type="NCBI Taxonomy" id="652676"/>
    <lineage>
        <taxon>unclassified sequences</taxon>
        <taxon>metagenomes</taxon>
        <taxon>ecological metagenomes</taxon>
    </lineage>
</organism>
<dbReference type="GO" id="GO:0005694">
    <property type="term" value="C:chromosome"/>
    <property type="evidence" value="ECO:0007669"/>
    <property type="project" value="TreeGrafter"/>
</dbReference>
<evidence type="ECO:0000256" key="1">
    <source>
        <dbReference type="ARBA" id="ARBA00006295"/>
    </source>
</evidence>
<protein>
    <submittedName>
        <fullName evidence="5">Chromosome (Plasmid) partitioning protein ParB</fullName>
    </submittedName>
</protein>
<comment type="similarity">
    <text evidence="1">Belongs to the ParB family.</text>
</comment>
<sequence length="287" mass="32228">MKKNKLGRGLDVLLANTTTTLKTTLDSNEKLEEIPVSLLQRGKFQPRNDINPETLSELTQSIKSQGIIQPIVAREIATNQYEIIAGERRWRAAQLAGLSKVPVIVREISDKIAIAIGLIENIQRESLTPIEEASALEELIENFSMTHAEVAEVVGRSRSAVTNLIRLLQLNSKVKILLNNGDIQMGHGRAILPLNHDEQLEIANKIIDKDLSVRQAEVLVKKVKNTDKNIEKIEKESPDFKELINELTHKLGQNIDIKQTTQGNGKIVINYKNEAEFKKTIEKLQKI</sequence>
<dbReference type="SUPFAM" id="SSF110849">
    <property type="entry name" value="ParB/Sulfiredoxin"/>
    <property type="match status" value="1"/>
</dbReference>
<dbReference type="CDD" id="cd16393">
    <property type="entry name" value="SPO0J_N"/>
    <property type="match status" value="1"/>
</dbReference>
<dbReference type="InterPro" id="IPR041468">
    <property type="entry name" value="HTH_ParB/Spo0J"/>
</dbReference>
<name>A0A1W1BSX4_9ZZZZ</name>
<dbReference type="GO" id="GO:0003677">
    <property type="term" value="F:DNA binding"/>
    <property type="evidence" value="ECO:0007669"/>
    <property type="project" value="UniProtKB-KW"/>
</dbReference>